<dbReference type="GO" id="GO:0006355">
    <property type="term" value="P:regulation of DNA-templated transcription"/>
    <property type="evidence" value="ECO:0007669"/>
    <property type="project" value="InterPro"/>
</dbReference>
<comment type="caution">
    <text evidence="2">The sequence shown here is derived from an EMBL/GenBank/DDBJ whole genome shotgun (WGS) entry which is preliminary data.</text>
</comment>
<accession>A0A4D4JG07</accession>
<dbReference type="OrthoDB" id="7107936at2"/>
<dbReference type="RefSeq" id="WP_137816217.1">
    <property type="nucleotide sequence ID" value="NZ_BJFL01000037.1"/>
</dbReference>
<reference evidence="3" key="1">
    <citation type="submission" date="2019-04" db="EMBL/GenBank/DDBJ databases">
        <title>Draft genome sequence of Pseudonocardiaceae bacterium SL3-2-4.</title>
        <authorList>
            <person name="Ningsih F."/>
            <person name="Yokota A."/>
            <person name="Sakai Y."/>
            <person name="Nanatani K."/>
            <person name="Yabe S."/>
            <person name="Oetari A."/>
            <person name="Sjamsuridzal W."/>
        </authorList>
    </citation>
    <scope>NUCLEOTIDE SEQUENCE [LARGE SCALE GENOMIC DNA]</scope>
    <source>
        <strain evidence="3">SL3-2-4</strain>
    </source>
</reference>
<feature type="domain" description="Antitoxin FitA-like ribbon-helix-helix" evidence="1">
    <location>
        <begin position="2"/>
        <end position="37"/>
    </location>
</feature>
<keyword evidence="3" id="KW-1185">Reference proteome</keyword>
<dbReference type="EMBL" id="BJFL01000037">
    <property type="protein sequence ID" value="GDY33259.1"/>
    <property type="molecule type" value="Genomic_DNA"/>
</dbReference>
<evidence type="ECO:0000313" key="2">
    <source>
        <dbReference type="EMBL" id="GDY33259.1"/>
    </source>
</evidence>
<dbReference type="AlphaFoldDB" id="A0A4D4JG07"/>
<dbReference type="SUPFAM" id="SSF47598">
    <property type="entry name" value="Ribbon-helix-helix"/>
    <property type="match status" value="1"/>
</dbReference>
<organism evidence="2 3">
    <name type="scientific">Gandjariella thermophila</name>
    <dbReference type="NCBI Taxonomy" id="1931992"/>
    <lineage>
        <taxon>Bacteria</taxon>
        <taxon>Bacillati</taxon>
        <taxon>Actinomycetota</taxon>
        <taxon>Actinomycetes</taxon>
        <taxon>Pseudonocardiales</taxon>
        <taxon>Pseudonocardiaceae</taxon>
        <taxon>Gandjariella</taxon>
    </lineage>
</organism>
<evidence type="ECO:0000259" key="1">
    <source>
        <dbReference type="Pfam" id="PF22513"/>
    </source>
</evidence>
<dbReference type="Pfam" id="PF22513">
    <property type="entry name" value="FitA-like_RHH"/>
    <property type="match status" value="1"/>
</dbReference>
<dbReference type="InterPro" id="IPR053853">
    <property type="entry name" value="FitA-like_RHH"/>
</dbReference>
<proteinExistence type="predicted"/>
<evidence type="ECO:0000313" key="3">
    <source>
        <dbReference type="Proteomes" id="UP000298860"/>
    </source>
</evidence>
<dbReference type="InterPro" id="IPR010985">
    <property type="entry name" value="Ribbon_hlx_hlx"/>
</dbReference>
<sequence>MATVHVRDVSDHTLTTLKVRAARSGQSLQSYLRELLELEAETLTPEEAAERARDIASRSTVTADDVVDAVAEMREARR</sequence>
<gene>
    <name evidence="2" type="ORF">GTS_48920</name>
</gene>
<dbReference type="Proteomes" id="UP000298860">
    <property type="component" value="Unassembled WGS sequence"/>
</dbReference>
<name>A0A4D4JG07_9PSEU</name>
<protein>
    <recommendedName>
        <fullName evidence="1">Antitoxin FitA-like ribbon-helix-helix domain-containing protein</fullName>
    </recommendedName>
</protein>